<name>A0ACC2QDJ4_9NEOP</name>
<proteinExistence type="predicted"/>
<organism evidence="1 2">
    <name type="scientific">Mythimna loreyi</name>
    <dbReference type="NCBI Taxonomy" id="667449"/>
    <lineage>
        <taxon>Eukaryota</taxon>
        <taxon>Metazoa</taxon>
        <taxon>Ecdysozoa</taxon>
        <taxon>Arthropoda</taxon>
        <taxon>Hexapoda</taxon>
        <taxon>Insecta</taxon>
        <taxon>Pterygota</taxon>
        <taxon>Neoptera</taxon>
        <taxon>Endopterygota</taxon>
        <taxon>Lepidoptera</taxon>
        <taxon>Glossata</taxon>
        <taxon>Ditrysia</taxon>
        <taxon>Noctuoidea</taxon>
        <taxon>Noctuidae</taxon>
        <taxon>Noctuinae</taxon>
        <taxon>Hadenini</taxon>
        <taxon>Mythimna</taxon>
    </lineage>
</organism>
<evidence type="ECO:0000313" key="1">
    <source>
        <dbReference type="EMBL" id="KAJ8711878.1"/>
    </source>
</evidence>
<protein>
    <submittedName>
        <fullName evidence="1">Uncharacterized protein</fullName>
    </submittedName>
</protein>
<dbReference type="Proteomes" id="UP001231649">
    <property type="component" value="Chromosome 22"/>
</dbReference>
<sequence length="161" mass="18239">MTLAKPITPQNSPAYSKRWKAALASAEVSDLGAVESWPGILILAERLTHIATSRDDFRKQIVHRVLVIDKTGADGAVFSQIKLVWDYFSLKAVQYMDQIIKYHCRALEIPAVLDAHQELHHAHFPDLYYAATSFVKVNKMIGDNFQISETHLSRHTILIDK</sequence>
<gene>
    <name evidence="1" type="ORF">PYW08_008832</name>
</gene>
<reference evidence="1" key="1">
    <citation type="submission" date="2023-03" db="EMBL/GenBank/DDBJ databases">
        <title>Chromosome-level genomes of two armyworms, Mythimna separata and Mythimna loreyi, provide insights into the biosynthesis and reception of sex pheromones.</title>
        <authorList>
            <person name="Zhao H."/>
        </authorList>
    </citation>
    <scope>NUCLEOTIDE SEQUENCE</scope>
    <source>
        <strain evidence="1">BeijingLab</strain>
    </source>
</reference>
<evidence type="ECO:0000313" key="2">
    <source>
        <dbReference type="Proteomes" id="UP001231649"/>
    </source>
</evidence>
<accession>A0ACC2QDJ4</accession>
<comment type="caution">
    <text evidence="1">The sequence shown here is derived from an EMBL/GenBank/DDBJ whole genome shotgun (WGS) entry which is preliminary data.</text>
</comment>
<dbReference type="EMBL" id="CM056798">
    <property type="protein sequence ID" value="KAJ8711878.1"/>
    <property type="molecule type" value="Genomic_DNA"/>
</dbReference>
<keyword evidence="2" id="KW-1185">Reference proteome</keyword>